<name>A0A8H7PKH5_9FUNG</name>
<feature type="compositionally biased region" description="Basic residues" evidence="1">
    <location>
        <begin position="302"/>
        <end position="314"/>
    </location>
</feature>
<dbReference type="Pfam" id="PF26087">
    <property type="entry name" value="DUF8032"/>
    <property type="match status" value="1"/>
</dbReference>
<accession>A0A8H7PKH5</accession>
<comment type="caution">
    <text evidence="3">The sequence shown here is derived from an EMBL/GenBank/DDBJ whole genome shotgun (WGS) entry which is preliminary data.</text>
</comment>
<evidence type="ECO:0000313" key="3">
    <source>
        <dbReference type="EMBL" id="KAG2175144.1"/>
    </source>
</evidence>
<gene>
    <name evidence="3" type="ORF">INT44_007632</name>
</gene>
<evidence type="ECO:0000313" key="4">
    <source>
        <dbReference type="Proteomes" id="UP000612746"/>
    </source>
</evidence>
<evidence type="ECO:0000256" key="1">
    <source>
        <dbReference type="SAM" id="MobiDB-lite"/>
    </source>
</evidence>
<dbReference type="PANTHER" id="PTHR22949:SF0">
    <property type="entry name" value="RE27538P"/>
    <property type="match status" value="1"/>
</dbReference>
<organism evidence="3 4">
    <name type="scientific">Umbelopsis vinacea</name>
    <dbReference type="NCBI Taxonomy" id="44442"/>
    <lineage>
        <taxon>Eukaryota</taxon>
        <taxon>Fungi</taxon>
        <taxon>Fungi incertae sedis</taxon>
        <taxon>Mucoromycota</taxon>
        <taxon>Mucoromycotina</taxon>
        <taxon>Umbelopsidomycetes</taxon>
        <taxon>Umbelopsidales</taxon>
        <taxon>Umbelopsidaceae</taxon>
        <taxon>Umbelopsis</taxon>
    </lineage>
</organism>
<dbReference type="OrthoDB" id="5599902at2759"/>
<reference evidence="3" key="1">
    <citation type="submission" date="2020-12" db="EMBL/GenBank/DDBJ databases">
        <title>Metabolic potential, ecology and presence of endohyphal bacteria is reflected in genomic diversity of Mucoromycotina.</title>
        <authorList>
            <person name="Muszewska A."/>
            <person name="Okrasinska A."/>
            <person name="Steczkiewicz K."/>
            <person name="Drgas O."/>
            <person name="Orlowska M."/>
            <person name="Perlinska-Lenart U."/>
            <person name="Aleksandrzak-Piekarczyk T."/>
            <person name="Szatraj K."/>
            <person name="Zielenkiewicz U."/>
            <person name="Pilsyk S."/>
            <person name="Malc E."/>
            <person name="Mieczkowski P."/>
            <person name="Kruszewska J.S."/>
            <person name="Biernat P."/>
            <person name="Pawlowska J."/>
        </authorList>
    </citation>
    <scope>NUCLEOTIDE SEQUENCE</scope>
    <source>
        <strain evidence="3">WA0000051536</strain>
    </source>
</reference>
<feature type="compositionally biased region" description="Low complexity" evidence="1">
    <location>
        <begin position="121"/>
        <end position="155"/>
    </location>
</feature>
<dbReference type="EMBL" id="JAEPRA010000015">
    <property type="protein sequence ID" value="KAG2175144.1"/>
    <property type="molecule type" value="Genomic_DNA"/>
</dbReference>
<feature type="region of interest" description="Disordered" evidence="1">
    <location>
        <begin position="121"/>
        <end position="165"/>
    </location>
</feature>
<feature type="region of interest" description="Disordered" evidence="1">
    <location>
        <begin position="289"/>
        <end position="335"/>
    </location>
</feature>
<dbReference type="PANTHER" id="PTHR22949">
    <property type="entry name" value="WHITE COLLAR 2 PROTEIN WC2"/>
    <property type="match status" value="1"/>
</dbReference>
<dbReference type="InterPro" id="IPR058345">
    <property type="entry name" value="DUF8032"/>
</dbReference>
<sequence>MAASNTSSTVLTPAEVLAKSQFGLFPTAPYEHDPYQPLLEDQSAWMMMNMNSTPVRHLSMDRGRPAVDIPQHRRHTLPADLSNMFDEVAPALLPTTEMDALTLPGYYPAMFVDASPPFMDTSGPSSLHSSLQPSLQSSKASSRASSPKTTSSASSVKPAGRRKSSHSSVAAAVALTVHEPTTHFINDIEHLTFMYSHDRHIKQYTIRVDIDDVDLNDIDDEFRLASAVYPRANVPFDEYTGNRWEYETSCNKLGWQLAHKNCETLFGRRGLIQRAVDSYRNRHRELRSRRVTRQEKIANGTLRKRQAKRRKQKTSLRSPSAELCESPDTSNRPKRVGETITISHPKKGSRHRICFVINDIPPCASSRERYKLYSDIDLSQNAQYREWCNEVSWRLVVKNPSLANDELLLESAVNECIRRKSPSELQQLAQTEPLPTNAFPYHSHFDSNHLQSLMIQP</sequence>
<dbReference type="Proteomes" id="UP000612746">
    <property type="component" value="Unassembled WGS sequence"/>
</dbReference>
<keyword evidence="4" id="KW-1185">Reference proteome</keyword>
<dbReference type="AlphaFoldDB" id="A0A8H7PKH5"/>
<proteinExistence type="predicted"/>
<protein>
    <recommendedName>
        <fullName evidence="2">DUF8032 domain-containing protein</fullName>
    </recommendedName>
</protein>
<feature type="domain" description="DUF8032" evidence="2">
    <location>
        <begin position="189"/>
        <end position="282"/>
    </location>
</feature>
<evidence type="ECO:0000259" key="2">
    <source>
        <dbReference type="Pfam" id="PF26087"/>
    </source>
</evidence>